<feature type="region of interest" description="Disordered" evidence="1">
    <location>
        <begin position="786"/>
        <end position="822"/>
    </location>
</feature>
<feature type="compositionally biased region" description="Basic and acidic residues" evidence="1">
    <location>
        <begin position="1135"/>
        <end position="1148"/>
    </location>
</feature>
<organism evidence="2">
    <name type="scientific">Lotharella globosa</name>
    <dbReference type="NCBI Taxonomy" id="91324"/>
    <lineage>
        <taxon>Eukaryota</taxon>
        <taxon>Sar</taxon>
        <taxon>Rhizaria</taxon>
        <taxon>Cercozoa</taxon>
        <taxon>Chlorarachniophyceae</taxon>
        <taxon>Lotharella</taxon>
    </lineage>
</organism>
<dbReference type="EMBL" id="HBIV01022591">
    <property type="protein sequence ID" value="CAE0664652.1"/>
    <property type="molecule type" value="Transcribed_RNA"/>
</dbReference>
<name>A0A7S3YX18_9EUKA</name>
<feature type="compositionally biased region" description="Low complexity" evidence="1">
    <location>
        <begin position="571"/>
        <end position="588"/>
    </location>
</feature>
<protein>
    <submittedName>
        <fullName evidence="2">Uncharacterized protein</fullName>
    </submittedName>
</protein>
<feature type="compositionally biased region" description="Basic and acidic residues" evidence="1">
    <location>
        <begin position="103"/>
        <end position="113"/>
    </location>
</feature>
<accession>A0A7S3YX18</accession>
<evidence type="ECO:0000313" key="2">
    <source>
        <dbReference type="EMBL" id="CAE0664652.1"/>
    </source>
</evidence>
<feature type="region of interest" description="Disordered" evidence="1">
    <location>
        <begin position="200"/>
        <end position="242"/>
    </location>
</feature>
<reference evidence="2" key="1">
    <citation type="submission" date="2021-01" db="EMBL/GenBank/DDBJ databases">
        <authorList>
            <person name="Corre E."/>
            <person name="Pelletier E."/>
            <person name="Niang G."/>
            <person name="Scheremetjew M."/>
            <person name="Finn R."/>
            <person name="Kale V."/>
            <person name="Holt S."/>
            <person name="Cochrane G."/>
            <person name="Meng A."/>
            <person name="Brown T."/>
            <person name="Cohen L."/>
        </authorList>
    </citation>
    <scope>NUCLEOTIDE SEQUENCE</scope>
    <source>
        <strain evidence="2">CCCM811</strain>
    </source>
</reference>
<feature type="region of interest" description="Disordered" evidence="1">
    <location>
        <begin position="96"/>
        <end position="127"/>
    </location>
</feature>
<feature type="compositionally biased region" description="Low complexity" evidence="1">
    <location>
        <begin position="225"/>
        <end position="234"/>
    </location>
</feature>
<dbReference type="PANTHER" id="PTHR45615">
    <property type="entry name" value="MYOSIN HEAVY CHAIN, NON-MUSCLE"/>
    <property type="match status" value="1"/>
</dbReference>
<sequence length="1167" mass="130353">MESERSRKESETEPVLKGNMTFSEKMAHFLSGGLDVEDIDEVLEEHLGQGRDTAEAIEYLYPSSDDPSRAVHSARELALERKIKKLQETVSDAKVAAETAEGEAGRLKERVGELETENSRISTEQKRLSESLKLAASADDASKDLTRELKNSVDETRAKYVKVKQKWMTDIERFKRYQVRKKQEIARLSEALESLRTATGVGGGAIREHDARPERKLSGRRKSKSPVAKASKSPRISPSSQDNKLKFAELVAEIDRLQSRIAEKDVLIRTLRKQKDSESQLSQEAVEALEKKNGSIRKLKAQVKRSRADLTETAAKAKAAQEEHEKLATEKDAMIHKLRGQLKRARAQVAAATAEGAAEAKQQLGESATTSNSHSERIAKLEHEVREKDQAIQRLREELAEKDKRLDEVGRRGASERKEMAEALRQKDQLADCLQEDIVEMDQVIEQMGEEIAARDKLLKKLRQDLREKTVRIKVLKGTLAAADDRAEKENDDAEEDRKRSVAKGNNEANGGEGDGEGVAKKELGDPSDFSTNPLPNKAPDAGGSQTTTDKDKDTKEDSSVASVGWKVVVSGEATGEASSSGEVIGEVIENEEDVHEDDIEVDGEVLGTPRTQCESEPSSENKTGNSPSAKTSSSTVEIGDMGSDVALAASRIEQLVGDGFLEEKTTGPTMEKLKEHIRALRERADVIKTPGAFKEKAKKSGVLTEEQLNKGIQLAEEIKDEGDEVKKVPKWARPYALFCRERARTRTLMDGNPWAVEWATDVLVANRVYVAVARDLDQSVSEALVDDPSLRRQNKDKEEEEAKDDDDMDDKDKEEEELEELENNMVESMKRGSLLARCRCHLGGWGGLERDGTEAMRCINSVRAHGEWIADRKEYNVDFSPLVEHIANAHRDGKLGLKKDISAFIKWRAILLEPRSKDLDLKRGPLQLRVLTKLGDCASLDDRDVKYIDDRVEKAWAQPGYRSPPWYKFSTKLGAQVQLKWIHKWCTWINALDDPREDGVDYFDAAEAEEIGTHGFTALSFEEVMNAEAHRPQFVRNLACALVALLYPEAKVVPEIHESRIKETIVKVLLGRAEAHKRQLRTLHRAWQKHQKMNNSCDDLELSDDSDEGNEGDEGKDKDENEDALELPVATSTKEGRFHAEQARKYISEAASARSDGGNDEETNLS</sequence>
<dbReference type="PANTHER" id="PTHR45615:SF80">
    <property type="entry name" value="GRIP DOMAIN-CONTAINING PROTEIN"/>
    <property type="match status" value="1"/>
</dbReference>
<feature type="compositionally biased region" description="Basic and acidic residues" evidence="1">
    <location>
        <begin position="206"/>
        <end position="217"/>
    </location>
</feature>
<feature type="compositionally biased region" description="Basic and acidic residues" evidence="1">
    <location>
        <begin position="789"/>
        <end position="798"/>
    </location>
</feature>
<feature type="region of interest" description="Disordered" evidence="1">
    <location>
        <begin position="477"/>
        <end position="638"/>
    </location>
</feature>
<gene>
    <name evidence="2" type="ORF">LGLO00237_LOCUS16256</name>
</gene>
<evidence type="ECO:0000256" key="1">
    <source>
        <dbReference type="SAM" id="MobiDB-lite"/>
    </source>
</evidence>
<feature type="compositionally biased region" description="Polar residues" evidence="1">
    <location>
        <begin position="610"/>
        <end position="637"/>
    </location>
</feature>
<dbReference type="AlphaFoldDB" id="A0A7S3YX18"/>
<feature type="compositionally biased region" description="Acidic residues" evidence="1">
    <location>
        <begin position="1099"/>
        <end position="1113"/>
    </location>
</feature>
<feature type="compositionally biased region" description="Acidic residues" evidence="1">
    <location>
        <begin position="589"/>
        <end position="604"/>
    </location>
</feature>
<feature type="compositionally biased region" description="Basic and acidic residues" evidence="1">
    <location>
        <begin position="549"/>
        <end position="559"/>
    </location>
</feature>
<proteinExistence type="predicted"/>
<feature type="region of interest" description="Disordered" evidence="1">
    <location>
        <begin position="1095"/>
        <end position="1167"/>
    </location>
</feature>
<feature type="compositionally biased region" description="Acidic residues" evidence="1">
    <location>
        <begin position="799"/>
        <end position="822"/>
    </location>
</feature>